<keyword evidence="2" id="KW-1185">Reference proteome</keyword>
<reference evidence="1 2" key="1">
    <citation type="submission" date="2017-02" db="EMBL/GenBank/DDBJ databases">
        <title>Pseudoalteromonas ulvae TC14 Genome.</title>
        <authorList>
            <person name="Molmeret M."/>
        </authorList>
    </citation>
    <scope>NUCLEOTIDE SEQUENCE [LARGE SCALE GENOMIC DNA]</scope>
    <source>
        <strain evidence="1">TC14</strain>
    </source>
</reference>
<organism evidence="1 2">
    <name type="scientific">Pseudoalteromonas ulvae</name>
    <dbReference type="NCBI Taxonomy" id="107327"/>
    <lineage>
        <taxon>Bacteria</taxon>
        <taxon>Pseudomonadati</taxon>
        <taxon>Pseudomonadota</taxon>
        <taxon>Gammaproteobacteria</taxon>
        <taxon>Alteromonadales</taxon>
        <taxon>Pseudoalteromonadaceae</taxon>
        <taxon>Pseudoalteromonas</taxon>
    </lineage>
</organism>
<accession>A0A244CVJ0</accession>
<comment type="caution">
    <text evidence="1">The sequence shown here is derived from an EMBL/GenBank/DDBJ whole genome shotgun (WGS) entry which is preliminary data.</text>
</comment>
<name>A0A244CVJ0_PSEDV</name>
<gene>
    <name evidence="1" type="ORF">B1199_05260</name>
</gene>
<dbReference type="RefSeq" id="WP_086743032.1">
    <property type="nucleotide sequence ID" value="NZ_MWPV01000001.1"/>
</dbReference>
<evidence type="ECO:0000313" key="2">
    <source>
        <dbReference type="Proteomes" id="UP000194841"/>
    </source>
</evidence>
<sequence length="323" mass="37112">MSESTRPPYVHFPGSVIAQLPCRMLNANMYGFFVKGELARIQAYLDMTLNTTATDAMRFKALSEYTLLTFTDIENIAAKNPPYRDQGWMQETDIIIWLPVAKMVNKRGKEKVDHIYWYPAFICVNNIYALINGRETWGYNKYLCQYQMPNIGDPANYFSLSVDAFQPFTLETKMAEHHLLEVKKIAEGSENLIVEFVDLVKEVIELLKSEHDFFDLDWNALKQLLDGFINPQMDQILFKQFPDGEAKQAVYQAVMHSPSIIKKVHKAAILTHEYQVTLHQVDTFPLDQMFGLTLGQQDAILPFTVLMDFDQEPAFEIATNPAC</sequence>
<dbReference type="EMBL" id="MWPV01000001">
    <property type="protein sequence ID" value="OUL59642.1"/>
    <property type="molecule type" value="Genomic_DNA"/>
</dbReference>
<proteinExistence type="predicted"/>
<evidence type="ECO:0000313" key="1">
    <source>
        <dbReference type="EMBL" id="OUL59642.1"/>
    </source>
</evidence>
<dbReference type="SUPFAM" id="SSF160104">
    <property type="entry name" value="Acetoacetate decarboxylase-like"/>
    <property type="match status" value="1"/>
</dbReference>
<dbReference type="OrthoDB" id="6304275at2"/>
<dbReference type="InterPro" id="IPR023375">
    <property type="entry name" value="ADC_dom_sf"/>
</dbReference>
<protein>
    <submittedName>
        <fullName evidence="1">Acetoacetate decarboxylase</fullName>
    </submittedName>
</protein>
<dbReference type="Proteomes" id="UP000194841">
    <property type="component" value="Unassembled WGS sequence"/>
</dbReference>
<dbReference type="Gene3D" id="2.40.400.10">
    <property type="entry name" value="Acetoacetate decarboxylase-like"/>
    <property type="match status" value="1"/>
</dbReference>
<dbReference type="AlphaFoldDB" id="A0A244CVJ0"/>